<organism evidence="3">
    <name type="scientific">Salinicola endophyticus</name>
    <dbReference type="NCBI Taxonomy" id="1949083"/>
    <lineage>
        <taxon>Bacteria</taxon>
        <taxon>Pseudomonadati</taxon>
        <taxon>Pseudomonadota</taxon>
        <taxon>Gammaproteobacteria</taxon>
        <taxon>Oceanospirillales</taxon>
        <taxon>Halomonadaceae</taxon>
        <taxon>Salinicola</taxon>
    </lineage>
</organism>
<keyword evidence="2" id="KW-0472">Membrane</keyword>
<evidence type="ECO:0000313" key="3">
    <source>
        <dbReference type="EMBL" id="XCJ78388.1"/>
    </source>
</evidence>
<gene>
    <name evidence="3" type="ORF">ABV408_13205</name>
</gene>
<keyword evidence="1" id="KW-0175">Coiled coil</keyword>
<protein>
    <submittedName>
        <fullName evidence="3">Uncharacterized protein</fullName>
    </submittedName>
</protein>
<proteinExistence type="predicted"/>
<sequence length="117" mass="12945">MVVFLLLAILIVLLIATGLWRNVIVLIASVIGGLVLLALTTSYGWQFWLPVLGISVVCLALELFRPLARLKLRQERIKDAEDKAAREKQAKQAVVDKAARKEAAIRAQVEATERIGK</sequence>
<keyword evidence="2" id="KW-1133">Transmembrane helix</keyword>
<keyword evidence="2" id="KW-0812">Transmembrane</keyword>
<accession>A0AB74U727</accession>
<name>A0AB74U727_9GAMM</name>
<dbReference type="RefSeq" id="WP_353979390.1">
    <property type="nucleotide sequence ID" value="NZ_CP159578.1"/>
</dbReference>
<feature type="transmembrane region" description="Helical" evidence="2">
    <location>
        <begin position="45"/>
        <end position="64"/>
    </location>
</feature>
<evidence type="ECO:0000256" key="2">
    <source>
        <dbReference type="SAM" id="Phobius"/>
    </source>
</evidence>
<reference evidence="3" key="1">
    <citation type="submission" date="2024-06" db="EMBL/GenBank/DDBJ databases">
        <title>Complete genome of Salinicola endophyticus HNIBRBA4755.</title>
        <authorList>
            <person name="Shin S.Y."/>
            <person name="Kang H."/>
            <person name="Song J."/>
        </authorList>
    </citation>
    <scope>NUCLEOTIDE SEQUENCE</scope>
    <source>
        <strain evidence="3">HNIBRBA4755</strain>
    </source>
</reference>
<feature type="coiled-coil region" evidence="1">
    <location>
        <begin position="70"/>
        <end position="97"/>
    </location>
</feature>
<evidence type="ECO:0000256" key="1">
    <source>
        <dbReference type="SAM" id="Coils"/>
    </source>
</evidence>
<dbReference type="AlphaFoldDB" id="A0AB74U727"/>
<dbReference type="EMBL" id="CP159578">
    <property type="protein sequence ID" value="XCJ78388.1"/>
    <property type="molecule type" value="Genomic_DNA"/>
</dbReference>